<evidence type="ECO:0000313" key="4">
    <source>
        <dbReference type="Proteomes" id="UP000008005"/>
    </source>
</evidence>
<accession>H8K678</accession>
<keyword evidence="3" id="KW-0614">Plasmid</keyword>
<sequence>MLKEELSVLECLKANKAEEKFLSSLKTMQADSGLNIDRFRSLLVSDEVQDLLCEYYNNQNERYTRINELDSVVVDGNVGDVADNALHSVKQEHIQEATANSKTNAILNTRSSKGRRGDRNSTKELTLRFDKVQDALTSSDIERIFKQYAASILGGVGAIKSSGSEISMGSLSMNLSEGTWIRHSSGASDNIFGFVQEGASVSKRQSLEIVAELAGIRAESSSYDYRTYVATSRANKEQAKLQVANEWVAAYDKITNAESFDPNKHLKGMMQHNTLEAVYSYKDAEGKLLGYVVRCVSKEDSKKQTLPVTYCYNATKQEYNWRLKGFTDKGDKPIFGLEKAVCSSKPILIVEGEKAAVSAAKILPDYDVVSWMGGSNAADKVNWNQLEWCDVIIWPDNDQPGFKAAGIIKDKINKANDHIGFVSVVDPTKLQFNGSIHKDLLPEKWDLADRLPDSMTIENIKEAIENVRSAHLDLNQIQSVIQGMTHKAPQEVSHVSQQLLERNIWQEVFKGKIVDEEKIKGISANEQGVATFFSSEESCNYIKYLEATGKGGVTHDYLKYDSLMYQDILTSLAASGERLSDNIKGLSNSISNQSYKQDMHSNNAADIEIIENIPKLIDEAQNLYEKKVLEYDGIAGTNAVYRDYLELMVKNFGESHGKVTLYKNIVRDVSVLHSAQLGMNINDLPGSHHEEIARDVYSTISEWSSKYTHR</sequence>
<dbReference type="Gene3D" id="3.40.1360.10">
    <property type="match status" value="1"/>
</dbReference>
<name>H8K678_RICAG</name>
<protein>
    <recommendedName>
        <fullName evidence="2">Toprim domain-containing protein</fullName>
    </recommendedName>
</protein>
<dbReference type="KEGG" id="ram:MCE_08310"/>
<dbReference type="CDD" id="cd01029">
    <property type="entry name" value="TOPRIM_primases"/>
    <property type="match status" value="1"/>
</dbReference>
<geneLocation type="plasmid" evidence="3 4">
    <name>pMCE_1</name>
</geneLocation>
<dbReference type="Proteomes" id="UP000008005">
    <property type="component" value="Plasmid pMCE_1"/>
</dbReference>
<proteinExistence type="predicted"/>
<dbReference type="HOGENOM" id="CLU_388770_0_0_5"/>
<evidence type="ECO:0000313" key="3">
    <source>
        <dbReference type="EMBL" id="AFC70389.1"/>
    </source>
</evidence>
<feature type="compositionally biased region" description="Polar residues" evidence="1">
    <location>
        <begin position="99"/>
        <end position="111"/>
    </location>
</feature>
<dbReference type="RefSeq" id="WP_013747306.1">
    <property type="nucleotide sequence ID" value="NC_017020.1"/>
</dbReference>
<feature type="domain" description="Toprim" evidence="2">
    <location>
        <begin position="347"/>
        <end position="422"/>
    </location>
</feature>
<evidence type="ECO:0000259" key="2">
    <source>
        <dbReference type="Pfam" id="PF01751"/>
    </source>
</evidence>
<dbReference type="AlphaFoldDB" id="H8K678"/>
<dbReference type="EMBL" id="CP003335">
    <property type="protein sequence ID" value="AFC70389.1"/>
    <property type="molecule type" value="Genomic_DNA"/>
</dbReference>
<feature type="region of interest" description="Disordered" evidence="1">
    <location>
        <begin position="99"/>
        <end position="122"/>
    </location>
</feature>
<dbReference type="InterPro" id="IPR006171">
    <property type="entry name" value="TOPRIM_dom"/>
</dbReference>
<organism evidence="3 4">
    <name type="scientific">Rickettsia amblyommatis (strain GAT-30V)</name>
    <name type="common">Rickettsia amblyommii</name>
    <dbReference type="NCBI Taxonomy" id="1105111"/>
    <lineage>
        <taxon>Bacteria</taxon>
        <taxon>Pseudomonadati</taxon>
        <taxon>Pseudomonadota</taxon>
        <taxon>Alphaproteobacteria</taxon>
        <taxon>Rickettsiales</taxon>
        <taxon>Rickettsiaceae</taxon>
        <taxon>Rickettsieae</taxon>
        <taxon>Rickettsia</taxon>
        <taxon>spotted fever group</taxon>
    </lineage>
</organism>
<dbReference type="InterPro" id="IPR034154">
    <property type="entry name" value="TOPRIM_DnaG/twinkle"/>
</dbReference>
<gene>
    <name evidence="3" type="ordered locus">MCE_08310</name>
</gene>
<evidence type="ECO:0000256" key="1">
    <source>
        <dbReference type="SAM" id="MobiDB-lite"/>
    </source>
</evidence>
<dbReference type="SUPFAM" id="SSF56731">
    <property type="entry name" value="DNA primase core"/>
    <property type="match status" value="1"/>
</dbReference>
<dbReference type="Pfam" id="PF01751">
    <property type="entry name" value="Toprim"/>
    <property type="match status" value="1"/>
</dbReference>
<reference evidence="4" key="1">
    <citation type="submission" date="2012-02" db="EMBL/GenBank/DDBJ databases">
        <title>Complete genome sequence of Candidatus Rickettsia amblyommii strain GAT-30V.</title>
        <authorList>
            <person name="Johnson S.L."/>
            <person name="Munk A.C."/>
            <person name="Han S."/>
            <person name="Bruce D.C."/>
            <person name="Dasch G.A."/>
        </authorList>
    </citation>
    <scope>NUCLEOTIDE SEQUENCE [LARGE SCALE GENOMIC DNA]</scope>
    <source>
        <strain evidence="4">GAT-30V</strain>
        <plasmid evidence="4">pMCE_1</plasmid>
    </source>
</reference>